<name>A0A4R3JIC0_9RHOB</name>
<dbReference type="EMBL" id="SLZU01000003">
    <property type="protein sequence ID" value="TCS65784.1"/>
    <property type="molecule type" value="Genomic_DNA"/>
</dbReference>
<dbReference type="AlphaFoldDB" id="A0A4R3JIC0"/>
<organism evidence="1 2">
    <name type="scientific">Primorskyibacter sedentarius</name>
    <dbReference type="NCBI Taxonomy" id="745311"/>
    <lineage>
        <taxon>Bacteria</taxon>
        <taxon>Pseudomonadati</taxon>
        <taxon>Pseudomonadota</taxon>
        <taxon>Alphaproteobacteria</taxon>
        <taxon>Rhodobacterales</taxon>
        <taxon>Roseobacteraceae</taxon>
        <taxon>Primorskyibacter</taxon>
    </lineage>
</organism>
<gene>
    <name evidence="1" type="ORF">EDD52_103201</name>
</gene>
<evidence type="ECO:0000313" key="1">
    <source>
        <dbReference type="EMBL" id="TCS65784.1"/>
    </source>
</evidence>
<accession>A0A4R3JIC0</accession>
<sequence length="86" mass="9745">MMRPRLQRAAQSVTILVRFIHILSGNEGVVSQGQRVEQMRVMNDAFSAAGVRFTYDEDNVTEVDNATFFAMGHMSAAERQCKQQHQ</sequence>
<keyword evidence="2" id="KW-1185">Reference proteome</keyword>
<proteinExistence type="predicted"/>
<evidence type="ECO:0000313" key="2">
    <source>
        <dbReference type="Proteomes" id="UP000295696"/>
    </source>
</evidence>
<comment type="caution">
    <text evidence="1">The sequence shown here is derived from an EMBL/GenBank/DDBJ whole genome shotgun (WGS) entry which is preliminary data.</text>
</comment>
<protein>
    <submittedName>
        <fullName evidence="1">Uncharacterized protein</fullName>
    </submittedName>
</protein>
<reference evidence="1 2" key="1">
    <citation type="submission" date="2019-03" db="EMBL/GenBank/DDBJ databases">
        <title>Genomic Encyclopedia of Type Strains, Phase IV (KMG-IV): sequencing the most valuable type-strain genomes for metagenomic binning, comparative biology and taxonomic classification.</title>
        <authorList>
            <person name="Goeker M."/>
        </authorList>
    </citation>
    <scope>NUCLEOTIDE SEQUENCE [LARGE SCALE GENOMIC DNA]</scope>
    <source>
        <strain evidence="1 2">DSM 104836</strain>
    </source>
</reference>
<dbReference type="Proteomes" id="UP000295696">
    <property type="component" value="Unassembled WGS sequence"/>
</dbReference>